<name>A0AAV5IU92_9ROSI</name>
<protein>
    <submittedName>
        <fullName evidence="2">Uncharacterized protein</fullName>
    </submittedName>
</protein>
<comment type="caution">
    <text evidence="2">The sequence shown here is derived from an EMBL/GenBank/DDBJ whole genome shotgun (WGS) entry which is preliminary data.</text>
</comment>
<proteinExistence type="predicted"/>
<sequence>MLQQAEGCCSRPKDVAAGRRNCSRSKELQQAGAIAAGHARRRKACGRRRKACGRRNIAVFIEKGLGRHRMKEIVENVCKSVPSPSSSSSRLSKHLIDEVLGYCI</sequence>
<gene>
    <name evidence="2" type="ORF">SLEP1_g15682</name>
</gene>
<evidence type="ECO:0000313" key="3">
    <source>
        <dbReference type="Proteomes" id="UP001054252"/>
    </source>
</evidence>
<keyword evidence="3" id="KW-1185">Reference proteome</keyword>
<feature type="region of interest" description="Disordered" evidence="1">
    <location>
        <begin position="1"/>
        <end position="22"/>
    </location>
</feature>
<reference evidence="2 3" key="1">
    <citation type="journal article" date="2021" name="Commun. Biol.">
        <title>The genome of Shorea leprosula (Dipterocarpaceae) highlights the ecological relevance of drought in aseasonal tropical rainforests.</title>
        <authorList>
            <person name="Ng K.K.S."/>
            <person name="Kobayashi M.J."/>
            <person name="Fawcett J.A."/>
            <person name="Hatakeyama M."/>
            <person name="Paape T."/>
            <person name="Ng C.H."/>
            <person name="Ang C.C."/>
            <person name="Tnah L.H."/>
            <person name="Lee C.T."/>
            <person name="Nishiyama T."/>
            <person name="Sese J."/>
            <person name="O'Brien M.J."/>
            <person name="Copetti D."/>
            <person name="Mohd Noor M.I."/>
            <person name="Ong R.C."/>
            <person name="Putra M."/>
            <person name="Sireger I.Z."/>
            <person name="Indrioko S."/>
            <person name="Kosugi Y."/>
            <person name="Izuno A."/>
            <person name="Isagi Y."/>
            <person name="Lee S.L."/>
            <person name="Shimizu K.K."/>
        </authorList>
    </citation>
    <scope>NUCLEOTIDE SEQUENCE [LARGE SCALE GENOMIC DNA]</scope>
    <source>
        <strain evidence="2">214</strain>
    </source>
</reference>
<evidence type="ECO:0000256" key="1">
    <source>
        <dbReference type="SAM" id="MobiDB-lite"/>
    </source>
</evidence>
<organism evidence="2 3">
    <name type="scientific">Rubroshorea leprosula</name>
    <dbReference type="NCBI Taxonomy" id="152421"/>
    <lineage>
        <taxon>Eukaryota</taxon>
        <taxon>Viridiplantae</taxon>
        <taxon>Streptophyta</taxon>
        <taxon>Embryophyta</taxon>
        <taxon>Tracheophyta</taxon>
        <taxon>Spermatophyta</taxon>
        <taxon>Magnoliopsida</taxon>
        <taxon>eudicotyledons</taxon>
        <taxon>Gunneridae</taxon>
        <taxon>Pentapetalae</taxon>
        <taxon>rosids</taxon>
        <taxon>malvids</taxon>
        <taxon>Malvales</taxon>
        <taxon>Dipterocarpaceae</taxon>
        <taxon>Rubroshorea</taxon>
    </lineage>
</organism>
<evidence type="ECO:0000313" key="2">
    <source>
        <dbReference type="EMBL" id="GKV03371.1"/>
    </source>
</evidence>
<dbReference type="Proteomes" id="UP001054252">
    <property type="component" value="Unassembled WGS sequence"/>
</dbReference>
<dbReference type="AlphaFoldDB" id="A0AAV5IU92"/>
<accession>A0AAV5IU92</accession>
<dbReference type="EMBL" id="BPVZ01000020">
    <property type="protein sequence ID" value="GKV03371.1"/>
    <property type="molecule type" value="Genomic_DNA"/>
</dbReference>